<feature type="compositionally biased region" description="Polar residues" evidence="1">
    <location>
        <begin position="213"/>
        <end position="233"/>
    </location>
</feature>
<dbReference type="AlphaFoldDB" id="A0A3M7S3P6"/>
<feature type="non-terminal residue" evidence="2">
    <location>
        <position position="1"/>
    </location>
</feature>
<gene>
    <name evidence="2" type="ORF">BpHYR1_029555</name>
</gene>
<feature type="compositionally biased region" description="Polar residues" evidence="1">
    <location>
        <begin position="58"/>
        <end position="74"/>
    </location>
</feature>
<dbReference type="EMBL" id="REGN01002109">
    <property type="protein sequence ID" value="RNA30237.1"/>
    <property type="molecule type" value="Genomic_DNA"/>
</dbReference>
<name>A0A3M7S3P6_BRAPC</name>
<proteinExistence type="predicted"/>
<protein>
    <submittedName>
        <fullName evidence="2">Uncharacterized protein</fullName>
    </submittedName>
</protein>
<evidence type="ECO:0000256" key="1">
    <source>
        <dbReference type="SAM" id="MobiDB-lite"/>
    </source>
</evidence>
<sequence>HATCPVCRNNINGEESSTSANSTNLLNENGPAFFNIIPFNSDETIATSSTTSSGPSSIAQSNPRRNAATARNQSLYRIHIRPRLNTGVAQIADLNDEEPISSLRSGVRVRAHLSSDPQTESSGRRPTRLNFGQMMNQFVSRHPSEDAAAERESDMASSIRVTTRLEQPSNSNQRSRYSNVMNYLINQIQERSGSVNRSEENFLDDDVIELEQENSQNTDADESNQTPTWILSK</sequence>
<evidence type="ECO:0000313" key="3">
    <source>
        <dbReference type="Proteomes" id="UP000276133"/>
    </source>
</evidence>
<dbReference type="Proteomes" id="UP000276133">
    <property type="component" value="Unassembled WGS sequence"/>
</dbReference>
<keyword evidence="3" id="KW-1185">Reference proteome</keyword>
<comment type="caution">
    <text evidence="2">The sequence shown here is derived from an EMBL/GenBank/DDBJ whole genome shotgun (WGS) entry which is preliminary data.</text>
</comment>
<reference evidence="2 3" key="1">
    <citation type="journal article" date="2018" name="Sci. Rep.">
        <title>Genomic signatures of local adaptation to the degree of environmental predictability in rotifers.</title>
        <authorList>
            <person name="Franch-Gras L."/>
            <person name="Hahn C."/>
            <person name="Garcia-Roger E.M."/>
            <person name="Carmona M.J."/>
            <person name="Serra M."/>
            <person name="Gomez A."/>
        </authorList>
    </citation>
    <scope>NUCLEOTIDE SEQUENCE [LARGE SCALE GENOMIC DNA]</scope>
    <source>
        <strain evidence="2">HYR1</strain>
    </source>
</reference>
<evidence type="ECO:0000313" key="2">
    <source>
        <dbReference type="EMBL" id="RNA30237.1"/>
    </source>
</evidence>
<feature type="compositionally biased region" description="Low complexity" evidence="1">
    <location>
        <begin position="45"/>
        <end position="57"/>
    </location>
</feature>
<feature type="region of interest" description="Disordered" evidence="1">
    <location>
        <begin position="45"/>
        <end position="74"/>
    </location>
</feature>
<accession>A0A3M7S3P6</accession>
<feature type="region of interest" description="Disordered" evidence="1">
    <location>
        <begin position="212"/>
        <end position="233"/>
    </location>
</feature>
<organism evidence="2 3">
    <name type="scientific">Brachionus plicatilis</name>
    <name type="common">Marine rotifer</name>
    <name type="synonym">Brachionus muelleri</name>
    <dbReference type="NCBI Taxonomy" id="10195"/>
    <lineage>
        <taxon>Eukaryota</taxon>
        <taxon>Metazoa</taxon>
        <taxon>Spiralia</taxon>
        <taxon>Gnathifera</taxon>
        <taxon>Rotifera</taxon>
        <taxon>Eurotatoria</taxon>
        <taxon>Monogononta</taxon>
        <taxon>Pseudotrocha</taxon>
        <taxon>Ploima</taxon>
        <taxon>Brachionidae</taxon>
        <taxon>Brachionus</taxon>
    </lineage>
</organism>